<dbReference type="Pfam" id="PF00072">
    <property type="entry name" value="Response_reg"/>
    <property type="match status" value="2"/>
</dbReference>
<dbReference type="CDD" id="cd00156">
    <property type="entry name" value="REC"/>
    <property type="match status" value="1"/>
</dbReference>
<dbReference type="SUPFAM" id="SSF55874">
    <property type="entry name" value="ATPase domain of HSP90 chaperone/DNA topoisomerase II/histidine kinase"/>
    <property type="match status" value="1"/>
</dbReference>
<protein>
    <recommendedName>
        <fullName evidence="2">histidine kinase</fullName>
        <ecNumber evidence="2">2.7.13.3</ecNumber>
    </recommendedName>
</protein>
<evidence type="ECO:0000256" key="3">
    <source>
        <dbReference type="ARBA" id="ARBA00022553"/>
    </source>
</evidence>
<proteinExistence type="predicted"/>
<dbReference type="PROSITE" id="PS50112">
    <property type="entry name" value="PAS"/>
    <property type="match status" value="2"/>
</dbReference>
<dbReference type="InterPro" id="IPR000014">
    <property type="entry name" value="PAS"/>
</dbReference>
<dbReference type="SMART" id="SM00091">
    <property type="entry name" value="PAS"/>
    <property type="match status" value="2"/>
</dbReference>
<dbReference type="InterPro" id="IPR005467">
    <property type="entry name" value="His_kinase_dom"/>
</dbReference>
<evidence type="ECO:0000259" key="7">
    <source>
        <dbReference type="PROSITE" id="PS50110"/>
    </source>
</evidence>
<dbReference type="NCBIfam" id="TIGR00229">
    <property type="entry name" value="sensory_box"/>
    <property type="match status" value="1"/>
</dbReference>
<dbReference type="InterPro" id="IPR001789">
    <property type="entry name" value="Sig_transdc_resp-reg_receiver"/>
</dbReference>
<feature type="domain" description="Histidine kinase" evidence="6">
    <location>
        <begin position="448"/>
        <end position="673"/>
    </location>
</feature>
<dbReference type="PANTHER" id="PTHR43065:SF42">
    <property type="entry name" value="TWO-COMPONENT SENSOR PPRA"/>
    <property type="match status" value="1"/>
</dbReference>
<dbReference type="InterPro" id="IPR003594">
    <property type="entry name" value="HATPase_dom"/>
</dbReference>
<evidence type="ECO:0000256" key="1">
    <source>
        <dbReference type="ARBA" id="ARBA00000085"/>
    </source>
</evidence>
<dbReference type="CDD" id="cd00130">
    <property type="entry name" value="PAS"/>
    <property type="match status" value="2"/>
</dbReference>
<evidence type="ECO:0000259" key="9">
    <source>
        <dbReference type="PROSITE" id="PS50113"/>
    </source>
</evidence>
<accession>A0ABY4SBD0</accession>
<dbReference type="PROSITE" id="PS50110">
    <property type="entry name" value="RESPONSE_REGULATORY"/>
    <property type="match status" value="2"/>
</dbReference>
<dbReference type="PANTHER" id="PTHR43065">
    <property type="entry name" value="SENSOR HISTIDINE KINASE"/>
    <property type="match status" value="1"/>
</dbReference>
<dbReference type="SUPFAM" id="SSF47384">
    <property type="entry name" value="Homodimeric domain of signal transducing histidine kinase"/>
    <property type="match status" value="1"/>
</dbReference>
<keyword evidence="3 4" id="KW-0597">Phosphoprotein</keyword>
<feature type="coiled-coil region" evidence="5">
    <location>
        <begin position="402"/>
        <end position="439"/>
    </location>
</feature>
<dbReference type="Pfam" id="PF08447">
    <property type="entry name" value="PAS_3"/>
    <property type="match status" value="1"/>
</dbReference>
<feature type="modified residue" description="4-aspartylphosphate" evidence="4">
    <location>
        <position position="57"/>
    </location>
</feature>
<dbReference type="RefSeq" id="WP_250197708.1">
    <property type="nucleotide sequence ID" value="NZ_CP097636.1"/>
</dbReference>
<dbReference type="InterPro" id="IPR035965">
    <property type="entry name" value="PAS-like_dom_sf"/>
</dbReference>
<dbReference type="CDD" id="cd00082">
    <property type="entry name" value="HisKA"/>
    <property type="match status" value="1"/>
</dbReference>
<reference evidence="10" key="1">
    <citation type="submission" date="2022-05" db="EMBL/GenBank/DDBJ databases">
        <title>An RpoN-dependent PEP-CTERM gene is involved in floc formation of an Aquincola tertiaricarbonis strain.</title>
        <authorList>
            <person name="Qiu D."/>
            <person name="Xia M."/>
        </authorList>
    </citation>
    <scope>NUCLEOTIDE SEQUENCE</scope>
    <source>
        <strain evidence="10">RN12</strain>
    </source>
</reference>
<comment type="catalytic activity">
    <reaction evidence="1">
        <text>ATP + protein L-histidine = ADP + protein N-phospho-L-histidine.</text>
        <dbReference type="EC" id="2.7.13.3"/>
    </reaction>
</comment>
<evidence type="ECO:0000313" key="11">
    <source>
        <dbReference type="Proteomes" id="UP001056201"/>
    </source>
</evidence>
<feature type="domain" description="PAS" evidence="8">
    <location>
        <begin position="154"/>
        <end position="226"/>
    </location>
</feature>
<dbReference type="Pfam" id="PF02518">
    <property type="entry name" value="HATPase_c"/>
    <property type="match status" value="1"/>
</dbReference>
<dbReference type="InterPro" id="IPR003661">
    <property type="entry name" value="HisK_dim/P_dom"/>
</dbReference>
<feature type="domain" description="PAC" evidence="9">
    <location>
        <begin position="231"/>
        <end position="283"/>
    </location>
</feature>
<dbReference type="SMART" id="SM00388">
    <property type="entry name" value="HisKA"/>
    <property type="match status" value="1"/>
</dbReference>
<evidence type="ECO:0000259" key="8">
    <source>
        <dbReference type="PROSITE" id="PS50112"/>
    </source>
</evidence>
<dbReference type="InterPro" id="IPR013655">
    <property type="entry name" value="PAS_fold_3"/>
</dbReference>
<dbReference type="Gene3D" id="3.30.450.20">
    <property type="entry name" value="PAS domain"/>
    <property type="match status" value="2"/>
</dbReference>
<dbReference type="Gene3D" id="3.30.565.10">
    <property type="entry name" value="Histidine kinase-like ATPase, C-terminal domain"/>
    <property type="match status" value="1"/>
</dbReference>
<name>A0ABY4SBD0_AQUTE</name>
<dbReference type="PROSITE" id="PS50109">
    <property type="entry name" value="HIS_KIN"/>
    <property type="match status" value="1"/>
</dbReference>
<dbReference type="InterPro" id="IPR004358">
    <property type="entry name" value="Sig_transdc_His_kin-like_C"/>
</dbReference>
<feature type="domain" description="Response regulatory" evidence="7">
    <location>
        <begin position="6"/>
        <end position="122"/>
    </location>
</feature>
<dbReference type="InterPro" id="IPR011006">
    <property type="entry name" value="CheY-like_superfamily"/>
</dbReference>
<dbReference type="EC" id="2.7.13.3" evidence="2"/>
<feature type="domain" description="Response regulatory" evidence="7">
    <location>
        <begin position="697"/>
        <end position="809"/>
    </location>
</feature>
<organism evidence="10 11">
    <name type="scientific">Aquincola tertiaricarbonis</name>
    <dbReference type="NCBI Taxonomy" id="391953"/>
    <lineage>
        <taxon>Bacteria</taxon>
        <taxon>Pseudomonadati</taxon>
        <taxon>Pseudomonadota</taxon>
        <taxon>Betaproteobacteria</taxon>
        <taxon>Burkholderiales</taxon>
        <taxon>Sphaerotilaceae</taxon>
        <taxon>Aquincola</taxon>
    </lineage>
</organism>
<dbReference type="SUPFAM" id="SSF52172">
    <property type="entry name" value="CheY-like"/>
    <property type="match status" value="2"/>
</dbReference>
<feature type="modified residue" description="4-aspartylphosphate" evidence="4">
    <location>
        <position position="747"/>
    </location>
</feature>
<keyword evidence="11" id="KW-1185">Reference proteome</keyword>
<dbReference type="SMART" id="SM00448">
    <property type="entry name" value="REC"/>
    <property type="match status" value="2"/>
</dbReference>
<dbReference type="Gene3D" id="3.40.50.2300">
    <property type="match status" value="2"/>
</dbReference>
<dbReference type="SMART" id="SM00387">
    <property type="entry name" value="HATPase_c"/>
    <property type="match status" value="1"/>
</dbReference>
<evidence type="ECO:0000313" key="10">
    <source>
        <dbReference type="EMBL" id="URI09480.1"/>
    </source>
</evidence>
<dbReference type="InterPro" id="IPR036097">
    <property type="entry name" value="HisK_dim/P_sf"/>
</dbReference>
<dbReference type="Pfam" id="PF00512">
    <property type="entry name" value="HisKA"/>
    <property type="match status" value="1"/>
</dbReference>
<evidence type="ECO:0000256" key="5">
    <source>
        <dbReference type="SAM" id="Coils"/>
    </source>
</evidence>
<dbReference type="Gene3D" id="1.10.287.130">
    <property type="match status" value="1"/>
</dbReference>
<evidence type="ECO:0000256" key="2">
    <source>
        <dbReference type="ARBA" id="ARBA00012438"/>
    </source>
</evidence>
<sequence>MNGPARVLLLEDSDIDTELICTYLQRAQMPIEVVRAARRGEFLAALQRTDIDLVLADYSLPDFDGIAALKQAREKLPDVPFVFVSGVVGEDVATDALRQGATDYVLKRNLARLPKAVERALAEAHERMRRRDAEAALGASEATARLALERQRQAEVLFRLAAEAANMGVWEFDPDGPRLWIDDGLRRIADIPPGAQVDYAYFVSQVVHPDDRVLFEQSLAAALVPDGRPELEFEHRVITLADERVRWLAIAGRRFDSDDGGSRLVGTARDVTGQRRKGEALRRLNEALGERVEQRTRERDRIWNLSADLMAVWRPDGTPEALNPAWESLLGWPAAEVMSQAIVDLLHPADVAVTRTAMDTLGAGAGTARFDSRVRSRDGSYRWIRWAVRPDAGYFYAIGRDVTEERAAADELAATNEELKQQIEERSRVEATLQQMQRLEAVGQLTSGVAHDFNNLLTVVLSNISLIRRLLNQGGTADERVLKRLDSMQSAAERGAKLTAQMLAFSRRQRLEPQVIDLNDTVLALRDLLQSTMGGSVRLATELTRPLWPALVDVTQMELIVLNLAINARDAMEVGGSLTVRTANVTLGPPERPEEPEAGDYVALTVSDTGSGMTPEVLAKAFEPFFTTKEVGKGSGLGLAQVYGFAKQSGGGVRIDTQPGVGTSVHVFMPRAEGEVRQREPEVTQHGLLDGHEPSHTLLLVDDDPAVRDATSSMLRAIGYRVIEAGSGGAALELLARRKDIELVLADFAMPGMNGAELVRLLKLSHPHLKTMFLTGFVDLAALKDIPEEQVLQKPLRDEELARRLRRALRGGPSRTLN</sequence>
<dbReference type="InterPro" id="IPR036890">
    <property type="entry name" value="HATPase_C_sf"/>
</dbReference>
<keyword evidence="5" id="KW-0175">Coiled coil</keyword>
<dbReference type="PROSITE" id="PS50113">
    <property type="entry name" value="PAC"/>
    <property type="match status" value="1"/>
</dbReference>
<dbReference type="Proteomes" id="UP001056201">
    <property type="component" value="Chromosome 2"/>
</dbReference>
<gene>
    <name evidence="10" type="ORF">MW290_28385</name>
</gene>
<dbReference type="InterPro" id="IPR000700">
    <property type="entry name" value="PAS-assoc_C"/>
</dbReference>
<dbReference type="EMBL" id="CP097636">
    <property type="protein sequence ID" value="URI09480.1"/>
    <property type="molecule type" value="Genomic_DNA"/>
</dbReference>
<dbReference type="PRINTS" id="PR00344">
    <property type="entry name" value="BCTRLSENSOR"/>
</dbReference>
<dbReference type="SUPFAM" id="SSF55785">
    <property type="entry name" value="PYP-like sensor domain (PAS domain)"/>
    <property type="match status" value="2"/>
</dbReference>
<feature type="domain" description="PAS" evidence="8">
    <location>
        <begin position="323"/>
        <end position="365"/>
    </location>
</feature>
<evidence type="ECO:0000259" key="6">
    <source>
        <dbReference type="PROSITE" id="PS50109"/>
    </source>
</evidence>
<evidence type="ECO:0000256" key="4">
    <source>
        <dbReference type="PROSITE-ProRule" id="PRU00169"/>
    </source>
</evidence>